<evidence type="ECO:0000313" key="2">
    <source>
        <dbReference type="EMBL" id="CAI3985649.1"/>
    </source>
</evidence>
<dbReference type="AlphaFoldDB" id="A0A9P1C5W4"/>
<evidence type="ECO:0000313" key="3">
    <source>
        <dbReference type="EMBL" id="CAL1139024.1"/>
    </source>
</evidence>
<evidence type="ECO:0000313" key="5">
    <source>
        <dbReference type="Proteomes" id="UP001152797"/>
    </source>
</evidence>
<reference evidence="2" key="1">
    <citation type="submission" date="2022-10" db="EMBL/GenBank/DDBJ databases">
        <authorList>
            <person name="Chen Y."/>
            <person name="Dougan E. K."/>
            <person name="Chan C."/>
            <person name="Rhodes N."/>
            <person name="Thang M."/>
        </authorList>
    </citation>
    <scope>NUCLEOTIDE SEQUENCE</scope>
</reference>
<keyword evidence="1" id="KW-1133">Transmembrane helix</keyword>
<keyword evidence="1" id="KW-0812">Transmembrane</keyword>
<protein>
    <submittedName>
        <fullName evidence="4">RNase H type-1 domain-containing protein</fullName>
    </submittedName>
</protein>
<sequence>MAIGCVGCGAMICSVPRERSASLMSRWLNRLNRLNLPVVSLVWLVTVIALAGSFGLSRGGLTDNVINGSEMMLLSNHGYVFVTRLNGLWRQIKHLLPKTIAKKKHNIRCTGPTAKELTQNYCSLEAGEEIEYDNLLKKFAAQQRTAADEQPLAIDLQRLPTRLEIEKLCRQAKRVKAPGLDSVQAEVLQHLMREHSEIFFFLVFKSWLPAAEPLQFKGDTVHSIMKKTGLTTASGMRGITLLDTLGKVYHSLIQTKVLPWLEQTKLPTQFGGFRGQQTAFASLVLSSFEQVTAAHKISLATVFLDVRSAFHCLLRQHAFGSDEVLATELCRVLCNEGLDVQALVHDIRAHSAAFVDHIDEPTARAVQDAHKHTWFVCPQSPALFQTHRGSRPGSPLADLAYNALMCDLLKTLHGELQQVPRILEASLALEIPAPVLAWVDDVALLVPCCHADCLDDTLETVMLLTHHIFGHYGLRLNCEKGKTEAILQHRGKDSAQLRRNRFVDDFGMLEVKEHAPSRIVSQYVHLGITIAQSTDICNDINQKIGKASNAYRLMSK</sequence>
<evidence type="ECO:0000256" key="1">
    <source>
        <dbReference type="SAM" id="Phobius"/>
    </source>
</evidence>
<dbReference type="EMBL" id="CAMXCT010001004">
    <property type="protein sequence ID" value="CAI3985649.1"/>
    <property type="molecule type" value="Genomic_DNA"/>
</dbReference>
<comment type="caution">
    <text evidence="2">The sequence shown here is derived from an EMBL/GenBank/DDBJ whole genome shotgun (WGS) entry which is preliminary data.</text>
</comment>
<keyword evidence="5" id="KW-1185">Reference proteome</keyword>
<feature type="transmembrane region" description="Helical" evidence="1">
    <location>
        <begin position="34"/>
        <end position="56"/>
    </location>
</feature>
<reference evidence="3" key="2">
    <citation type="submission" date="2024-04" db="EMBL/GenBank/DDBJ databases">
        <authorList>
            <person name="Chen Y."/>
            <person name="Shah S."/>
            <person name="Dougan E. K."/>
            <person name="Thang M."/>
            <person name="Chan C."/>
        </authorList>
    </citation>
    <scope>NUCLEOTIDE SEQUENCE [LARGE SCALE GENOMIC DNA]</scope>
</reference>
<dbReference type="PANTHER" id="PTHR19446">
    <property type="entry name" value="REVERSE TRANSCRIPTASES"/>
    <property type="match status" value="1"/>
</dbReference>
<name>A0A9P1C5W4_9DINO</name>
<dbReference type="OrthoDB" id="407509at2759"/>
<dbReference type="EMBL" id="CAMXCT020001004">
    <property type="protein sequence ID" value="CAL1139024.1"/>
    <property type="molecule type" value="Genomic_DNA"/>
</dbReference>
<proteinExistence type="predicted"/>
<accession>A0A9P1C5W4</accession>
<keyword evidence="1" id="KW-0472">Membrane</keyword>
<dbReference type="EMBL" id="CAMXCT030001004">
    <property type="protein sequence ID" value="CAL4772961.1"/>
    <property type="molecule type" value="Genomic_DNA"/>
</dbReference>
<gene>
    <name evidence="2" type="ORF">C1SCF055_LOCUS13074</name>
</gene>
<evidence type="ECO:0000313" key="4">
    <source>
        <dbReference type="EMBL" id="CAL4772961.1"/>
    </source>
</evidence>
<organism evidence="2">
    <name type="scientific">Cladocopium goreaui</name>
    <dbReference type="NCBI Taxonomy" id="2562237"/>
    <lineage>
        <taxon>Eukaryota</taxon>
        <taxon>Sar</taxon>
        <taxon>Alveolata</taxon>
        <taxon>Dinophyceae</taxon>
        <taxon>Suessiales</taxon>
        <taxon>Symbiodiniaceae</taxon>
        <taxon>Cladocopium</taxon>
    </lineage>
</organism>
<dbReference type="Proteomes" id="UP001152797">
    <property type="component" value="Unassembled WGS sequence"/>
</dbReference>
<feature type="non-terminal residue" evidence="2">
    <location>
        <position position="556"/>
    </location>
</feature>